<evidence type="ECO:0000313" key="3">
    <source>
        <dbReference type="Proteomes" id="UP001274830"/>
    </source>
</evidence>
<dbReference type="GO" id="GO:0043565">
    <property type="term" value="F:sequence-specific DNA binding"/>
    <property type="evidence" value="ECO:0007669"/>
    <property type="project" value="TreeGrafter"/>
</dbReference>
<feature type="region of interest" description="Disordered" evidence="1">
    <location>
        <begin position="269"/>
        <end position="310"/>
    </location>
</feature>
<dbReference type="InterPro" id="IPR018818">
    <property type="entry name" value="Stb3"/>
</dbReference>
<proteinExistence type="predicted"/>
<feature type="region of interest" description="Disordered" evidence="1">
    <location>
        <begin position="330"/>
        <end position="366"/>
    </location>
</feature>
<dbReference type="PANTHER" id="PTHR28164:SF1">
    <property type="entry name" value="PROTEIN STB3"/>
    <property type="match status" value="1"/>
</dbReference>
<dbReference type="Pfam" id="PF10330">
    <property type="entry name" value="Stb3"/>
    <property type="match status" value="1"/>
</dbReference>
<comment type="caution">
    <text evidence="2">The sequence shown here is derived from an EMBL/GenBank/DDBJ whole genome shotgun (WGS) entry which is preliminary data.</text>
</comment>
<feature type="compositionally biased region" description="Acidic residues" evidence="1">
    <location>
        <begin position="275"/>
        <end position="291"/>
    </location>
</feature>
<gene>
    <name evidence="2" type="primary">STB3</name>
    <name evidence="2" type="ORF">LTR78_005439</name>
</gene>
<sequence>MAHISSIAMALASPRPSIDVTDHCDAGNGKHGTAACDKLAGALLTPPNSLSPELSAHLAHVHGHSPPLMDIEQDMDTQSQTGHDHHTPGLDSPELMRTAGMPLSKGALSGLDASAAITPGMLAKHHLPGIMLGNGPRPIRYVMGELTQTVPGFSRIPPAKARRLVVAALESRNGGGVDGSVTFSKTGWGRWDAHVKGSSRDSGIGSYEGHPSPPRSERSSYAFSHNDSAVHMLGPHVPSAYRDQHSSSWASIREEDELDMDMDVLENEADKMSLDDDDDLSLDDSTEEEDTPASTSRIERRAPIPITTGPRKNYNAISAAYARRWSHSRSWSRRPSGFSERQLHSTSLPVAGRPSPAALNPKTATPEEQAAAAALLSMGSIFGDDEYTIKVPWIDTGGVPYTQHHDTTTITTTNTDTLTEHNLLTFQLLLIYRVPERGQLETAGHPHWKSSADFDDWD</sequence>
<protein>
    <submittedName>
        <fullName evidence="2">DNA-binding proteins Bright/BRCAA1/RBP1 and proteins containing BRIGHT domain</fullName>
    </submittedName>
</protein>
<organism evidence="2 3">
    <name type="scientific">Recurvomyces mirabilis</name>
    <dbReference type="NCBI Taxonomy" id="574656"/>
    <lineage>
        <taxon>Eukaryota</taxon>
        <taxon>Fungi</taxon>
        <taxon>Dikarya</taxon>
        <taxon>Ascomycota</taxon>
        <taxon>Pezizomycotina</taxon>
        <taxon>Dothideomycetes</taxon>
        <taxon>Dothideomycetidae</taxon>
        <taxon>Mycosphaerellales</taxon>
        <taxon>Teratosphaeriaceae</taxon>
        <taxon>Recurvomyces</taxon>
    </lineage>
</organism>
<evidence type="ECO:0000256" key="1">
    <source>
        <dbReference type="SAM" id="MobiDB-lite"/>
    </source>
</evidence>
<dbReference type="GO" id="GO:0000432">
    <property type="term" value="P:positive regulation of transcription from RNA polymerase II promoter by glucose"/>
    <property type="evidence" value="ECO:0007669"/>
    <property type="project" value="TreeGrafter"/>
</dbReference>
<dbReference type="PANTHER" id="PTHR28164">
    <property type="entry name" value="PROTEIN STB3"/>
    <property type="match status" value="1"/>
</dbReference>
<name>A0AAE0WMY9_9PEZI</name>
<dbReference type="GO" id="GO:0005634">
    <property type="term" value="C:nucleus"/>
    <property type="evidence" value="ECO:0007669"/>
    <property type="project" value="TreeGrafter"/>
</dbReference>
<dbReference type="AlphaFoldDB" id="A0AAE0WMY9"/>
<accession>A0AAE0WMY9</accession>
<dbReference type="Proteomes" id="UP001274830">
    <property type="component" value="Unassembled WGS sequence"/>
</dbReference>
<evidence type="ECO:0000313" key="2">
    <source>
        <dbReference type="EMBL" id="KAK3674717.1"/>
    </source>
</evidence>
<keyword evidence="3" id="KW-1185">Reference proteome</keyword>
<reference evidence="2" key="1">
    <citation type="submission" date="2023-07" db="EMBL/GenBank/DDBJ databases">
        <title>Black Yeasts Isolated from many extreme environments.</title>
        <authorList>
            <person name="Coleine C."/>
            <person name="Stajich J.E."/>
            <person name="Selbmann L."/>
        </authorList>
    </citation>
    <scope>NUCLEOTIDE SEQUENCE</scope>
    <source>
        <strain evidence="2">CCFEE 5485</strain>
    </source>
</reference>
<dbReference type="EMBL" id="JAUTXT010000018">
    <property type="protein sequence ID" value="KAK3674717.1"/>
    <property type="molecule type" value="Genomic_DNA"/>
</dbReference>
<feature type="region of interest" description="Disordered" evidence="1">
    <location>
        <begin position="194"/>
        <end position="221"/>
    </location>
</feature>
<keyword evidence="2" id="KW-0238">DNA-binding</keyword>